<evidence type="ECO:0000313" key="2">
    <source>
        <dbReference type="Proteomes" id="UP000017133"/>
    </source>
</evidence>
<dbReference type="EMBL" id="AXDT01000380">
    <property type="protein sequence ID" value="ERT10331.1"/>
    <property type="molecule type" value="Genomic_DNA"/>
</dbReference>
<keyword evidence="2" id="KW-1185">Reference proteome</keyword>
<dbReference type="PATRIC" id="fig|1389415.4.peg.5055"/>
<proteinExistence type="predicted"/>
<name>U7QV95_PHOTE</name>
<comment type="caution">
    <text evidence="1">The sequence shown here is derived from an EMBL/GenBank/DDBJ whole genome shotgun (WGS) entry which is preliminary data.</text>
</comment>
<dbReference type="AlphaFoldDB" id="U7QV95"/>
<organism evidence="1 2">
    <name type="scientific">Photorhabdus temperata J3</name>
    <dbReference type="NCBI Taxonomy" id="1389415"/>
    <lineage>
        <taxon>Bacteria</taxon>
        <taxon>Pseudomonadati</taxon>
        <taxon>Pseudomonadota</taxon>
        <taxon>Gammaproteobacteria</taxon>
        <taxon>Enterobacterales</taxon>
        <taxon>Morganellaceae</taxon>
        <taxon>Photorhabdus</taxon>
    </lineage>
</organism>
<reference evidence="1 2" key="1">
    <citation type="submission" date="2013-10" db="EMBL/GenBank/DDBJ databases">
        <title>Whole Genome Shotgun Sequence of Photorhabdus temperata J3.</title>
        <authorList>
            <person name="Park G.-S."/>
            <person name="Hong S.-J."/>
            <person name="Shin J.-H."/>
        </authorList>
    </citation>
    <scope>NUCLEOTIDE SEQUENCE [LARGE SCALE GENOMIC DNA]</scope>
    <source>
        <strain evidence="1 2">J3</strain>
    </source>
</reference>
<accession>U7QV95</accession>
<dbReference type="Proteomes" id="UP000017133">
    <property type="component" value="Unassembled WGS sequence"/>
</dbReference>
<evidence type="ECO:0000313" key="1">
    <source>
        <dbReference type="EMBL" id="ERT10331.1"/>
    </source>
</evidence>
<gene>
    <name evidence="1" type="ORF">O185_25515</name>
</gene>
<protein>
    <submittedName>
        <fullName evidence="1">Uncharacterized protein</fullName>
    </submittedName>
</protein>
<sequence>MPDFFYGRFEENCYLSFAAVEGNINEFETVLYIVDYFMRKGNITILFLIYQIDDNCIRTEFVILYYSL</sequence>